<dbReference type="SUPFAM" id="SSF90123">
    <property type="entry name" value="ABC transporter transmembrane region"/>
    <property type="match status" value="2"/>
</dbReference>
<keyword evidence="7 10" id="KW-1133">Transmembrane helix</keyword>
<evidence type="ECO:0000313" key="14">
    <source>
        <dbReference type="Proteomes" id="UP000319731"/>
    </source>
</evidence>
<feature type="domain" description="ABC transporter" evidence="11">
    <location>
        <begin position="525"/>
        <end position="748"/>
    </location>
</feature>
<evidence type="ECO:0000256" key="5">
    <source>
        <dbReference type="ARBA" id="ARBA00022741"/>
    </source>
</evidence>
<feature type="domain" description="ABC transporter" evidence="11">
    <location>
        <begin position="1153"/>
        <end position="1387"/>
    </location>
</feature>
<feature type="transmembrane region" description="Helical" evidence="10">
    <location>
        <begin position="172"/>
        <end position="191"/>
    </location>
</feature>
<accession>A0A507CC73</accession>
<reference evidence="13 14" key="1">
    <citation type="journal article" date="2019" name="Sci. Rep.">
        <title>Comparative genomics of chytrid fungi reveal insights into the obligate biotrophic and pathogenic lifestyle of Synchytrium endobioticum.</title>
        <authorList>
            <person name="van de Vossenberg B.T.L.H."/>
            <person name="Warris S."/>
            <person name="Nguyen H.D.T."/>
            <person name="van Gent-Pelzer M.P.E."/>
            <person name="Joly D.L."/>
            <person name="van de Geest H.C."/>
            <person name="Bonants P.J.M."/>
            <person name="Smith D.S."/>
            <person name="Levesque C.A."/>
            <person name="van der Lee T.A.J."/>
        </authorList>
    </citation>
    <scope>NUCLEOTIDE SEQUENCE [LARGE SCALE GENOMIC DNA]</scope>
    <source>
        <strain evidence="13 14">JEL517</strain>
    </source>
</reference>
<dbReference type="FunFam" id="1.20.1560.10:FF:000010">
    <property type="entry name" value="Multidrug resistance-associated ABC transporter"/>
    <property type="match status" value="1"/>
</dbReference>
<dbReference type="CDD" id="cd18606">
    <property type="entry name" value="ABC_6TM_YOR1_D2_like"/>
    <property type="match status" value="1"/>
</dbReference>
<dbReference type="PROSITE" id="PS50929">
    <property type="entry name" value="ABC_TM1F"/>
    <property type="match status" value="2"/>
</dbReference>
<dbReference type="FunFam" id="3.40.50.300:FF:000163">
    <property type="entry name" value="Multidrug resistance-associated protein member 4"/>
    <property type="match status" value="1"/>
</dbReference>
<feature type="domain" description="ABC transmembrane type-1" evidence="12">
    <location>
        <begin position="139"/>
        <end position="417"/>
    </location>
</feature>
<feature type="transmembrane region" description="Helical" evidence="10">
    <location>
        <begin position="254"/>
        <end position="271"/>
    </location>
</feature>
<evidence type="ECO:0000313" key="13">
    <source>
        <dbReference type="EMBL" id="TPX36938.1"/>
    </source>
</evidence>
<dbReference type="STRING" id="1806994.A0A507CC73"/>
<feature type="domain" description="ABC transmembrane type-1" evidence="12">
    <location>
        <begin position="840"/>
        <end position="1115"/>
    </location>
</feature>
<feature type="transmembrane region" description="Helical" evidence="10">
    <location>
        <begin position="139"/>
        <end position="160"/>
    </location>
</feature>
<dbReference type="SMART" id="SM00382">
    <property type="entry name" value="AAA"/>
    <property type="match status" value="2"/>
</dbReference>
<keyword evidence="3" id="KW-0813">Transport</keyword>
<proteinExistence type="inferred from homology"/>
<dbReference type="Pfam" id="PF00664">
    <property type="entry name" value="ABC_membrane"/>
    <property type="match status" value="2"/>
</dbReference>
<evidence type="ECO:0000256" key="7">
    <source>
        <dbReference type="ARBA" id="ARBA00022989"/>
    </source>
</evidence>
<protein>
    <submittedName>
        <fullName evidence="13">Uncharacterized protein</fullName>
    </submittedName>
</protein>
<organism evidence="13 14">
    <name type="scientific">Synchytrium microbalum</name>
    <dbReference type="NCBI Taxonomy" id="1806994"/>
    <lineage>
        <taxon>Eukaryota</taxon>
        <taxon>Fungi</taxon>
        <taxon>Fungi incertae sedis</taxon>
        <taxon>Chytridiomycota</taxon>
        <taxon>Chytridiomycota incertae sedis</taxon>
        <taxon>Chytridiomycetes</taxon>
        <taxon>Synchytriales</taxon>
        <taxon>Synchytriaceae</taxon>
        <taxon>Synchytrium</taxon>
    </lineage>
</organism>
<dbReference type="SUPFAM" id="SSF52540">
    <property type="entry name" value="P-loop containing nucleoside triphosphate hydrolases"/>
    <property type="match status" value="2"/>
</dbReference>
<dbReference type="GO" id="GO:0005524">
    <property type="term" value="F:ATP binding"/>
    <property type="evidence" value="ECO:0007669"/>
    <property type="project" value="UniProtKB-KW"/>
</dbReference>
<evidence type="ECO:0000256" key="9">
    <source>
        <dbReference type="SAM" id="MobiDB-lite"/>
    </source>
</evidence>
<dbReference type="EMBL" id="QEAO01000003">
    <property type="protein sequence ID" value="TPX36938.1"/>
    <property type="molecule type" value="Genomic_DNA"/>
</dbReference>
<feature type="transmembrane region" description="Helical" evidence="10">
    <location>
        <begin position="964"/>
        <end position="987"/>
    </location>
</feature>
<dbReference type="InterPro" id="IPR017871">
    <property type="entry name" value="ABC_transporter-like_CS"/>
</dbReference>
<evidence type="ECO:0000256" key="1">
    <source>
        <dbReference type="ARBA" id="ARBA00004141"/>
    </source>
</evidence>
<name>A0A507CC73_9FUNG</name>
<keyword evidence="5" id="KW-0547">Nucleotide-binding</keyword>
<sequence>MSARLKASLLGKSLAEHKPSADEKSKNEQNNESLSGTRLLSGSGIESGEFTRTGIYGIVSNITYSYLSPLLSLGNKRPLETTDMYELNKMHTSEELQKIFEAHWFIEAELEKTGGKPSIFRAIWKTFGTEWMGTAVWRLIADTCAVGSPIVLLNIIKFLQTVGTPGANDNPAYGYGLAGALLALQIIQTLAMNRHFAITMTIGFKLRSALVATLYRKSQKLSPLARQTLTVGKIINIVASDTARLDMSMWGLHWIWAGLYQIILATALLIYTLGPVALIGFALFVVFLPVQTYAMGYLTSLRTKAMAISDQRVRIFSEALSGIKVIKLYAWESSFLNVINSLRKGELEYVKSILNTRNLLAGATVVVPAFAMIFTYITYAGLGYPFNYSTIFSSLSLFYVLRMPLSMLPQTVTICTDAFVAARRVQSLLLAKESDSAPKMLPYDATKPSIVVSNGNFIWEVLPSNGLAGAKGLNQQADKFASNAFKDGEKAAHKSTKVSFNVWLKDKATKMVFGAKQLDELERLKQLEKLVSAETAELPDLRLSNIELNVPAGSLVAIVGPVGSGKTSLLSALVGEMKRKTGSVEFRGSVALCSQVAWIQNATVRDNILFGLPFDEAKYRRVIKACCLERDFQILPGGDMTEIGERGINLSGGQKQRINLARAVYFDSDIVLLDDPLSAVDTHVGKSLFQDCICGALKKKTRILVTHSLHYLQQCDWILVMGDQKIAEQGTFANLYSSNGPFTTLMKDYGGMESDDEEELLEPSLGAHLVPPNLERRRSQFSTKSAKSSRASTALEDDDKIVSKAGKALILDEEREVGAVSWNVYKRYVNFAGGWILAGLTFSTVVFAQGARIGTDVWLQQWASNHFSLSLSQYQAIYVSFGLVQVLIVTIQALLFAQLGINAAQKLHDSALKAIFRSPLAFFDVTPLGRIVNRFSRDLDVIDNILPETLRMFSLTMSLAMSNFVYIGIVFPIFFAPLLPAFIYYYYIQKYYRQTARELRRLDSMTRSPLISHFAESLTGLQTVRAYGVQDQFRLKNRDLIDSNGRCYYPSIKAQRWLSIRLEVVSSLLVFLATLFTIVERHTIPSYLSGLVVSYALQITSTFNWGIRQAAETETNMNSTERLLYYVDDIESEAPETIPEHTPPANWPDRGTISFKDVSIRYRPDLPPILHGISFDIKTSEKVGIVGRTGAGKSSIIVSLLRLVELSSGTITIDGIDISTIGLRDLRSRIAIIPQDPVLYSGTVRMNLDPFNEYSDTDLWDVLARCDLKGAITANPDQLEAKVSESGENWSSGQRQLFCLARSMLRRARVIILDEATASVDLQTDEFIQAAIRKDFSECTIITVAHRLNTIIDYDRVLVLDAGNVSEFDTPSNLLENPSSAFSKAVDETGPQNAAILRNLAKRKSDGAEVLAGISGYATAESTPTSNATAPVSVSSLLEKSGAL</sequence>
<dbReference type="OrthoDB" id="6500128at2759"/>
<dbReference type="GO" id="GO:0140359">
    <property type="term" value="F:ABC-type transporter activity"/>
    <property type="evidence" value="ECO:0007669"/>
    <property type="project" value="InterPro"/>
</dbReference>
<evidence type="ECO:0000256" key="8">
    <source>
        <dbReference type="ARBA" id="ARBA00023136"/>
    </source>
</evidence>
<keyword evidence="14" id="KW-1185">Reference proteome</keyword>
<evidence type="ECO:0000259" key="11">
    <source>
        <dbReference type="PROSITE" id="PS50893"/>
    </source>
</evidence>
<dbReference type="RefSeq" id="XP_031027009.1">
    <property type="nucleotide sequence ID" value="XM_031166907.1"/>
</dbReference>
<dbReference type="PANTHER" id="PTHR24223">
    <property type="entry name" value="ATP-BINDING CASSETTE SUB-FAMILY C"/>
    <property type="match status" value="1"/>
</dbReference>
<dbReference type="PROSITE" id="PS00211">
    <property type="entry name" value="ABC_TRANSPORTER_1"/>
    <property type="match status" value="1"/>
</dbReference>
<feature type="compositionally biased region" description="Basic and acidic residues" evidence="9">
    <location>
        <begin position="14"/>
        <end position="29"/>
    </location>
</feature>
<dbReference type="InterPro" id="IPR011527">
    <property type="entry name" value="ABC1_TM_dom"/>
</dbReference>
<dbReference type="InterPro" id="IPR036640">
    <property type="entry name" value="ABC1_TM_sf"/>
</dbReference>
<dbReference type="GO" id="GO:0016020">
    <property type="term" value="C:membrane"/>
    <property type="evidence" value="ECO:0007669"/>
    <property type="project" value="UniProtKB-SubCell"/>
</dbReference>
<keyword evidence="6" id="KW-0067">ATP-binding</keyword>
<comment type="similarity">
    <text evidence="2">Belongs to the ABC transporter superfamily. ABCC family. Conjugate transporter (TC 3.A.1.208) subfamily.</text>
</comment>
<evidence type="ECO:0000256" key="6">
    <source>
        <dbReference type="ARBA" id="ARBA00022840"/>
    </source>
</evidence>
<comment type="subcellular location">
    <subcellularLocation>
        <location evidence="1">Membrane</location>
        <topology evidence="1">Multi-pass membrane protein</topology>
    </subcellularLocation>
</comment>
<dbReference type="FunFam" id="1.20.1560.10:FF:000006">
    <property type="entry name" value="ATP-binding cassette, sub-family C (CFTR/MRP), member 9"/>
    <property type="match status" value="1"/>
</dbReference>
<keyword evidence="4 10" id="KW-0812">Transmembrane</keyword>
<comment type="caution">
    <text evidence="13">The sequence shown here is derived from an EMBL/GenBank/DDBJ whole genome shotgun (WGS) entry which is preliminary data.</text>
</comment>
<dbReference type="InterPro" id="IPR003439">
    <property type="entry name" value="ABC_transporter-like_ATP-bd"/>
</dbReference>
<dbReference type="Proteomes" id="UP000319731">
    <property type="component" value="Unassembled WGS sequence"/>
</dbReference>
<dbReference type="PANTHER" id="PTHR24223:SF456">
    <property type="entry name" value="MULTIDRUG RESISTANCE-ASSOCIATED PROTEIN LETHAL(2)03659"/>
    <property type="match status" value="1"/>
</dbReference>
<dbReference type="FunFam" id="3.40.50.300:FF:000997">
    <property type="entry name" value="Multidrug resistance-associated protein 1"/>
    <property type="match status" value="1"/>
</dbReference>
<evidence type="ECO:0000256" key="10">
    <source>
        <dbReference type="SAM" id="Phobius"/>
    </source>
</evidence>
<dbReference type="CDD" id="cd03244">
    <property type="entry name" value="ABCC_MRP_domain2"/>
    <property type="match status" value="1"/>
</dbReference>
<dbReference type="GO" id="GO:0016887">
    <property type="term" value="F:ATP hydrolysis activity"/>
    <property type="evidence" value="ECO:0007669"/>
    <property type="project" value="InterPro"/>
</dbReference>
<dbReference type="InterPro" id="IPR027417">
    <property type="entry name" value="P-loop_NTPase"/>
</dbReference>
<dbReference type="Pfam" id="PF00005">
    <property type="entry name" value="ABC_tran"/>
    <property type="match status" value="2"/>
</dbReference>
<keyword evidence="8 10" id="KW-0472">Membrane</keyword>
<dbReference type="InterPro" id="IPR003593">
    <property type="entry name" value="AAA+_ATPase"/>
</dbReference>
<evidence type="ECO:0000256" key="3">
    <source>
        <dbReference type="ARBA" id="ARBA00022448"/>
    </source>
</evidence>
<gene>
    <name evidence="13" type="ORF">SmJEL517_g00979</name>
</gene>
<evidence type="ECO:0000256" key="2">
    <source>
        <dbReference type="ARBA" id="ARBA00009726"/>
    </source>
</evidence>
<dbReference type="Gene3D" id="1.20.1560.10">
    <property type="entry name" value="ABC transporter type 1, transmembrane domain"/>
    <property type="match status" value="2"/>
</dbReference>
<dbReference type="CDD" id="cd03250">
    <property type="entry name" value="ABCC_MRP_domain1"/>
    <property type="match status" value="1"/>
</dbReference>
<feature type="transmembrane region" description="Helical" evidence="10">
    <location>
        <begin position="277"/>
        <end position="298"/>
    </location>
</feature>
<dbReference type="InterPro" id="IPR050173">
    <property type="entry name" value="ABC_transporter_C-like"/>
</dbReference>
<feature type="transmembrane region" description="Helical" evidence="10">
    <location>
        <begin position="359"/>
        <end position="379"/>
    </location>
</feature>
<dbReference type="Gene3D" id="3.40.50.300">
    <property type="entry name" value="P-loop containing nucleotide triphosphate hydrolases"/>
    <property type="match status" value="2"/>
</dbReference>
<evidence type="ECO:0000259" key="12">
    <source>
        <dbReference type="PROSITE" id="PS50929"/>
    </source>
</evidence>
<evidence type="ECO:0000256" key="4">
    <source>
        <dbReference type="ARBA" id="ARBA00022692"/>
    </source>
</evidence>
<dbReference type="GeneID" id="42002204"/>
<feature type="region of interest" description="Disordered" evidence="9">
    <location>
        <begin position="1"/>
        <end position="40"/>
    </location>
</feature>
<feature type="transmembrane region" description="Helical" evidence="10">
    <location>
        <begin position="1060"/>
        <end position="1079"/>
    </location>
</feature>
<feature type="transmembrane region" description="Helical" evidence="10">
    <location>
        <begin position="876"/>
        <end position="897"/>
    </location>
</feature>
<dbReference type="CDD" id="cd18597">
    <property type="entry name" value="ABC_6TM_YOR1_D1_like"/>
    <property type="match status" value="1"/>
</dbReference>
<dbReference type="PROSITE" id="PS50893">
    <property type="entry name" value="ABC_TRANSPORTER_2"/>
    <property type="match status" value="2"/>
</dbReference>